<name>A0A5B7E7Z8_PORTR</name>
<keyword evidence="3" id="KW-1185">Reference proteome</keyword>
<comment type="caution">
    <text evidence="2">The sequence shown here is derived from an EMBL/GenBank/DDBJ whole genome shotgun (WGS) entry which is preliminary data.</text>
</comment>
<evidence type="ECO:0000313" key="2">
    <source>
        <dbReference type="EMBL" id="MPC30181.1"/>
    </source>
</evidence>
<dbReference type="Proteomes" id="UP000324222">
    <property type="component" value="Unassembled WGS sequence"/>
</dbReference>
<organism evidence="2 3">
    <name type="scientific">Portunus trituberculatus</name>
    <name type="common">Swimming crab</name>
    <name type="synonym">Neptunus trituberculatus</name>
    <dbReference type="NCBI Taxonomy" id="210409"/>
    <lineage>
        <taxon>Eukaryota</taxon>
        <taxon>Metazoa</taxon>
        <taxon>Ecdysozoa</taxon>
        <taxon>Arthropoda</taxon>
        <taxon>Crustacea</taxon>
        <taxon>Multicrustacea</taxon>
        <taxon>Malacostraca</taxon>
        <taxon>Eumalacostraca</taxon>
        <taxon>Eucarida</taxon>
        <taxon>Decapoda</taxon>
        <taxon>Pleocyemata</taxon>
        <taxon>Brachyura</taxon>
        <taxon>Eubrachyura</taxon>
        <taxon>Portunoidea</taxon>
        <taxon>Portunidae</taxon>
        <taxon>Portuninae</taxon>
        <taxon>Portunus</taxon>
    </lineage>
</organism>
<sequence>MFQTYAHRKQAVFISLISFGVKPCTPTTLRDTLSNNKGTSVNTRRPAQHSFPQHSRPPSDLLR</sequence>
<evidence type="ECO:0000313" key="3">
    <source>
        <dbReference type="Proteomes" id="UP000324222"/>
    </source>
</evidence>
<evidence type="ECO:0000256" key="1">
    <source>
        <dbReference type="SAM" id="MobiDB-lite"/>
    </source>
</evidence>
<dbReference type="AlphaFoldDB" id="A0A5B7E7Z8"/>
<feature type="region of interest" description="Disordered" evidence="1">
    <location>
        <begin position="27"/>
        <end position="63"/>
    </location>
</feature>
<protein>
    <submittedName>
        <fullName evidence="2">Uncharacterized protein</fullName>
    </submittedName>
</protein>
<proteinExistence type="predicted"/>
<reference evidence="2 3" key="1">
    <citation type="submission" date="2019-05" db="EMBL/GenBank/DDBJ databases">
        <title>Another draft genome of Portunus trituberculatus and its Hox gene families provides insights of decapod evolution.</title>
        <authorList>
            <person name="Jeong J.-H."/>
            <person name="Song I."/>
            <person name="Kim S."/>
            <person name="Choi T."/>
            <person name="Kim D."/>
            <person name="Ryu S."/>
            <person name="Kim W."/>
        </authorList>
    </citation>
    <scope>NUCLEOTIDE SEQUENCE [LARGE SCALE GENOMIC DNA]</scope>
    <source>
        <tissue evidence="2">Muscle</tissue>
    </source>
</reference>
<dbReference type="EMBL" id="VSRR010002208">
    <property type="protein sequence ID" value="MPC30181.1"/>
    <property type="molecule type" value="Genomic_DNA"/>
</dbReference>
<accession>A0A5B7E7Z8</accession>
<feature type="compositionally biased region" description="Polar residues" evidence="1">
    <location>
        <begin position="27"/>
        <end position="53"/>
    </location>
</feature>
<gene>
    <name evidence="2" type="ORF">E2C01_023441</name>
</gene>